<accession>A0A0Q0YVB2</accession>
<dbReference type="PATRIC" id="fig|1544413.3.peg.1181"/>
<dbReference type="OrthoDB" id="128089at2"/>
<name>A0A0Q0YVB2_9CORY</name>
<protein>
    <recommendedName>
        <fullName evidence="1">DUF4143 domain-containing protein</fullName>
    </recommendedName>
</protein>
<gene>
    <name evidence="2" type="ORF">Clow_01172</name>
</gene>
<evidence type="ECO:0000259" key="1">
    <source>
        <dbReference type="Pfam" id="PF13635"/>
    </source>
</evidence>
<dbReference type="PANTHER" id="PTHR43566">
    <property type="entry name" value="CONSERVED PROTEIN"/>
    <property type="match status" value="1"/>
</dbReference>
<dbReference type="AlphaFoldDB" id="A0A0Q0YVB2"/>
<sequence length="122" mass="14004">MSREYGRRVADNFWMDFTLIFESLVTLSVRALAEAAEARVYHLRTKAGRQEIDLIVELEDRRVLPIEVKLKEAVDDHDVRHLNWLEEKLGERVADKVIITTGKHAYRRPDGVAVVPLALLGL</sequence>
<dbReference type="Proteomes" id="UP000050488">
    <property type="component" value="Unassembled WGS sequence"/>
</dbReference>
<proteinExistence type="predicted"/>
<dbReference type="InterPro" id="IPR025420">
    <property type="entry name" value="DUF4143"/>
</dbReference>
<evidence type="ECO:0000313" key="3">
    <source>
        <dbReference type="Proteomes" id="UP000050488"/>
    </source>
</evidence>
<evidence type="ECO:0000313" key="2">
    <source>
        <dbReference type="EMBL" id="KQB86253.1"/>
    </source>
</evidence>
<dbReference type="STRING" id="1544413.Clow_01172"/>
<organism evidence="2 3">
    <name type="scientific">Corynebacterium lowii</name>
    <dbReference type="NCBI Taxonomy" id="1544413"/>
    <lineage>
        <taxon>Bacteria</taxon>
        <taxon>Bacillati</taxon>
        <taxon>Actinomycetota</taxon>
        <taxon>Actinomycetes</taxon>
        <taxon>Mycobacteriales</taxon>
        <taxon>Corynebacteriaceae</taxon>
        <taxon>Corynebacterium</taxon>
    </lineage>
</organism>
<dbReference type="PANTHER" id="PTHR43566:SF2">
    <property type="entry name" value="DUF4143 DOMAIN-CONTAINING PROTEIN"/>
    <property type="match status" value="1"/>
</dbReference>
<dbReference type="RefSeq" id="WP_082418559.1">
    <property type="nucleotide sequence ID" value="NZ_JAUSQY010000001.1"/>
</dbReference>
<reference evidence="2 3" key="1">
    <citation type="submission" date="2015-10" db="EMBL/GenBank/DDBJ databases">
        <title>Corynebacteirum lowii and Corynebacterium oculi species nova, derived from human clinical disease and and emended description of Corynebacterium mastiditis.</title>
        <authorList>
            <person name="Bernard K."/>
            <person name="Pacheco A.L."/>
            <person name="Mcdougall C."/>
            <person name="Burtx T."/>
            <person name="Weibe D."/>
            <person name="Tyler S."/>
            <person name="Olson A.B."/>
            <person name="Cnockaert M."/>
            <person name="Eguchi H."/>
            <person name="Kuwahara T."/>
            <person name="Nakayama-Imaohji H."/>
            <person name="Boudewijins M."/>
            <person name="Van Hoecke F."/>
            <person name="Bernier A.-M."/>
            <person name="Vandamme P."/>
        </authorList>
    </citation>
    <scope>NUCLEOTIDE SEQUENCE [LARGE SCALE GENOMIC DNA]</scope>
    <source>
        <strain evidence="2 3">NML 130206</strain>
    </source>
</reference>
<dbReference type="EMBL" id="LKEV01000003">
    <property type="protein sequence ID" value="KQB86253.1"/>
    <property type="molecule type" value="Genomic_DNA"/>
</dbReference>
<comment type="caution">
    <text evidence="2">The sequence shown here is derived from an EMBL/GenBank/DDBJ whole genome shotgun (WGS) entry which is preliminary data.</text>
</comment>
<dbReference type="Pfam" id="PF13635">
    <property type="entry name" value="DUF4143"/>
    <property type="match status" value="1"/>
</dbReference>
<keyword evidence="3" id="KW-1185">Reference proteome</keyword>
<feature type="domain" description="DUF4143" evidence="1">
    <location>
        <begin position="20"/>
        <end position="70"/>
    </location>
</feature>